<evidence type="ECO:0000313" key="7">
    <source>
        <dbReference type="Proteomes" id="UP001596547"/>
    </source>
</evidence>
<evidence type="ECO:0000256" key="1">
    <source>
        <dbReference type="ARBA" id="ARBA00004651"/>
    </source>
</evidence>
<evidence type="ECO:0000256" key="2">
    <source>
        <dbReference type="ARBA" id="ARBA00022475"/>
    </source>
</evidence>
<protein>
    <submittedName>
        <fullName evidence="6">DedA family protein</fullName>
    </submittedName>
</protein>
<gene>
    <name evidence="6" type="ORF">ACFQPE_09520</name>
</gene>
<dbReference type="GO" id="GO:0005886">
    <property type="term" value="C:plasma membrane"/>
    <property type="evidence" value="ECO:0007669"/>
    <property type="project" value="UniProtKB-SubCell"/>
</dbReference>
<keyword evidence="3" id="KW-0812">Transmembrane</keyword>
<organism evidence="6 7">
    <name type="scientific">Halomarina halobia</name>
    <dbReference type="NCBI Taxonomy" id="3033386"/>
    <lineage>
        <taxon>Archaea</taxon>
        <taxon>Methanobacteriati</taxon>
        <taxon>Methanobacteriota</taxon>
        <taxon>Stenosarchaea group</taxon>
        <taxon>Halobacteria</taxon>
        <taxon>Halobacteriales</taxon>
        <taxon>Natronomonadaceae</taxon>
        <taxon>Halomarina</taxon>
    </lineage>
</organism>
<dbReference type="AlphaFoldDB" id="A0ABD6A9L8"/>
<dbReference type="InterPro" id="IPR051311">
    <property type="entry name" value="DedA_domain"/>
</dbReference>
<dbReference type="Proteomes" id="UP001596547">
    <property type="component" value="Unassembled WGS sequence"/>
</dbReference>
<dbReference type="PANTHER" id="PTHR42709:SF6">
    <property type="entry name" value="UNDECAPRENYL PHOSPHATE TRANSPORTER A"/>
    <property type="match status" value="1"/>
</dbReference>
<evidence type="ECO:0000256" key="3">
    <source>
        <dbReference type="ARBA" id="ARBA00022692"/>
    </source>
</evidence>
<keyword evidence="2" id="KW-1003">Cell membrane</keyword>
<evidence type="ECO:0000313" key="6">
    <source>
        <dbReference type="EMBL" id="MFC7317032.1"/>
    </source>
</evidence>
<evidence type="ECO:0000256" key="5">
    <source>
        <dbReference type="ARBA" id="ARBA00023136"/>
    </source>
</evidence>
<proteinExistence type="predicted"/>
<dbReference type="PANTHER" id="PTHR42709">
    <property type="entry name" value="ALKALINE PHOSPHATASE LIKE PROTEIN"/>
    <property type="match status" value="1"/>
</dbReference>
<keyword evidence="5" id="KW-0472">Membrane</keyword>
<comment type="subcellular location">
    <subcellularLocation>
        <location evidence="1">Cell membrane</location>
        <topology evidence="1">Multi-pass membrane protein</topology>
    </subcellularLocation>
</comment>
<sequence length="66" mass="7188">MTDRTSLALFVAAATIGTVCGSLVAYGAGRAGEEALDRYGRYLRISARDPDRGRRWFRRYGSGAVC</sequence>
<dbReference type="EMBL" id="JBHTBF010000002">
    <property type="protein sequence ID" value="MFC7317032.1"/>
    <property type="molecule type" value="Genomic_DNA"/>
</dbReference>
<reference evidence="6 7" key="1">
    <citation type="journal article" date="2019" name="Int. J. Syst. Evol. Microbiol.">
        <title>The Global Catalogue of Microorganisms (GCM) 10K type strain sequencing project: providing services to taxonomists for standard genome sequencing and annotation.</title>
        <authorList>
            <consortium name="The Broad Institute Genomics Platform"/>
            <consortium name="The Broad Institute Genome Sequencing Center for Infectious Disease"/>
            <person name="Wu L."/>
            <person name="Ma J."/>
        </authorList>
    </citation>
    <scope>NUCLEOTIDE SEQUENCE [LARGE SCALE GENOMIC DNA]</scope>
    <source>
        <strain evidence="6 7">PSR21</strain>
    </source>
</reference>
<evidence type="ECO:0000256" key="4">
    <source>
        <dbReference type="ARBA" id="ARBA00022989"/>
    </source>
</evidence>
<dbReference type="RefSeq" id="WP_276303708.1">
    <property type="nucleotide sequence ID" value="NZ_CP119992.1"/>
</dbReference>
<dbReference type="GeneID" id="79316314"/>
<comment type="caution">
    <text evidence="6">The sequence shown here is derived from an EMBL/GenBank/DDBJ whole genome shotgun (WGS) entry which is preliminary data.</text>
</comment>
<name>A0ABD6A9L8_9EURY</name>
<keyword evidence="7" id="KW-1185">Reference proteome</keyword>
<keyword evidence="4" id="KW-1133">Transmembrane helix</keyword>
<accession>A0ABD6A9L8</accession>